<evidence type="ECO:0000259" key="1">
    <source>
        <dbReference type="PROSITE" id="PS51664"/>
    </source>
</evidence>
<gene>
    <name evidence="2" type="ordered locus">sce0540</name>
</gene>
<dbReference type="Proteomes" id="UP000002139">
    <property type="component" value="Chromosome"/>
</dbReference>
<dbReference type="STRING" id="448385.sce0540"/>
<dbReference type="PANTHER" id="PTHR37809:SF1">
    <property type="entry name" value="RIBOSOMAL PROTEIN S12 METHYLTHIOTRANSFERASE ACCESSORY FACTOR YCAO"/>
    <property type="match status" value="1"/>
</dbReference>
<evidence type="ECO:0000313" key="2">
    <source>
        <dbReference type="EMBL" id="CAN90697.1"/>
    </source>
</evidence>
<proteinExistence type="predicted"/>
<feature type="domain" description="YcaO" evidence="1">
    <location>
        <begin position="80"/>
        <end position="424"/>
    </location>
</feature>
<dbReference type="RefSeq" id="WP_012233175.1">
    <property type="nucleotide sequence ID" value="NC_010162.1"/>
</dbReference>
<keyword evidence="3" id="KW-1185">Reference proteome</keyword>
<dbReference type="Gene3D" id="3.30.1330.230">
    <property type="match status" value="2"/>
</dbReference>
<dbReference type="NCBIfam" id="TIGR00702">
    <property type="entry name" value="YcaO-type kinase domain"/>
    <property type="match status" value="1"/>
</dbReference>
<dbReference type="PROSITE" id="PS51664">
    <property type="entry name" value="YCAO"/>
    <property type="match status" value="1"/>
</dbReference>
<dbReference type="eggNOG" id="COG1944">
    <property type="taxonomic scope" value="Bacteria"/>
</dbReference>
<reference evidence="2 3" key="1">
    <citation type="journal article" date="2007" name="Nat. Biotechnol.">
        <title>Complete genome sequence of the myxobacterium Sorangium cellulosum.</title>
        <authorList>
            <person name="Schneiker S."/>
            <person name="Perlova O."/>
            <person name="Kaiser O."/>
            <person name="Gerth K."/>
            <person name="Alici A."/>
            <person name="Altmeyer M.O."/>
            <person name="Bartels D."/>
            <person name="Bekel T."/>
            <person name="Beyer S."/>
            <person name="Bode E."/>
            <person name="Bode H.B."/>
            <person name="Bolten C.J."/>
            <person name="Choudhuri J.V."/>
            <person name="Doss S."/>
            <person name="Elnakady Y.A."/>
            <person name="Frank B."/>
            <person name="Gaigalat L."/>
            <person name="Goesmann A."/>
            <person name="Groeger C."/>
            <person name="Gross F."/>
            <person name="Jelsbak L."/>
            <person name="Jelsbak L."/>
            <person name="Kalinowski J."/>
            <person name="Kegler C."/>
            <person name="Knauber T."/>
            <person name="Konietzny S."/>
            <person name="Kopp M."/>
            <person name="Krause L."/>
            <person name="Krug D."/>
            <person name="Linke B."/>
            <person name="Mahmud T."/>
            <person name="Martinez-Arias R."/>
            <person name="McHardy A.C."/>
            <person name="Merai M."/>
            <person name="Meyer F."/>
            <person name="Mormann S."/>
            <person name="Munoz-Dorado J."/>
            <person name="Perez J."/>
            <person name="Pradella S."/>
            <person name="Rachid S."/>
            <person name="Raddatz G."/>
            <person name="Rosenau F."/>
            <person name="Rueckert C."/>
            <person name="Sasse F."/>
            <person name="Scharfe M."/>
            <person name="Schuster S.C."/>
            <person name="Suen G."/>
            <person name="Treuner-Lange A."/>
            <person name="Velicer G.J."/>
            <person name="Vorholter F.-J."/>
            <person name="Weissman K.J."/>
            <person name="Welch R.D."/>
            <person name="Wenzel S.C."/>
            <person name="Whitworth D.E."/>
            <person name="Wilhelm S."/>
            <person name="Wittmann C."/>
            <person name="Bloecker H."/>
            <person name="Puehler A."/>
            <person name="Mueller R."/>
        </authorList>
    </citation>
    <scope>NUCLEOTIDE SEQUENCE [LARGE SCALE GENOMIC DNA]</scope>
    <source>
        <strain evidence="3">So ce56</strain>
    </source>
</reference>
<accession>A9GV28</accession>
<dbReference type="Pfam" id="PF02624">
    <property type="entry name" value="YcaO"/>
    <property type="match status" value="1"/>
</dbReference>
<organism evidence="2 3">
    <name type="scientific">Sorangium cellulosum (strain So ce56)</name>
    <name type="common">Polyangium cellulosum (strain So ce56)</name>
    <dbReference type="NCBI Taxonomy" id="448385"/>
    <lineage>
        <taxon>Bacteria</taxon>
        <taxon>Pseudomonadati</taxon>
        <taxon>Myxococcota</taxon>
        <taxon>Polyangia</taxon>
        <taxon>Polyangiales</taxon>
        <taxon>Polyangiaceae</taxon>
        <taxon>Sorangium</taxon>
    </lineage>
</organism>
<protein>
    <recommendedName>
        <fullName evidence="1">YcaO domain-containing protein</fullName>
    </recommendedName>
</protein>
<dbReference type="AlphaFoldDB" id="A9GV28"/>
<dbReference type="KEGG" id="scl:sce0540"/>
<dbReference type="PANTHER" id="PTHR37809">
    <property type="entry name" value="RIBOSOMAL PROTEIN S12 METHYLTHIOTRANSFERASE ACCESSORY FACTOR YCAO"/>
    <property type="match status" value="1"/>
</dbReference>
<sequence>MSEPVAQQPAAAGQAAFAFKQFRDGTHRLVPPAETVERLRPLLPALGITRVANVTGLDILGIPVVMVCRPNARSLSVSQGKGVDLAAAKASGIMEATELYHAERITSPLKLGSLEELRFTHRLADVRLLPQRAFSTFHPSAPLLWIEALDWMRSEPLWVPFELVHTNYTLPLPTGSGAFLTSSTGLASGNHPLEAVSHGICEAVERDAGTLWSLLDGGSRRATRLDLATVDDAGCRTLLDRCERAGLDVAAWDIRSDIDIAAFRCMIAERSPGGLSSLYPAAGMGCHPAREVALSRALTEAVQSRMTMISGSRDDMSRADYERRLDPELHRRVLQDMRDGAPGRRFQDVPTREITTFEEDIRWELEQLRTAGIEQVAVVDLTKAEIGIPVVRVVIPGLETIGGLPGYVPGARARARWTAREGKR</sequence>
<dbReference type="HOGENOM" id="CLU_056369_0_0_7"/>
<evidence type="ECO:0000313" key="3">
    <source>
        <dbReference type="Proteomes" id="UP000002139"/>
    </source>
</evidence>
<dbReference type="BioCyc" id="SCEL448385:SCE_RS02830-MONOMER"/>
<dbReference type="EMBL" id="AM746676">
    <property type="protein sequence ID" value="CAN90697.1"/>
    <property type="molecule type" value="Genomic_DNA"/>
</dbReference>
<dbReference type="InterPro" id="IPR003776">
    <property type="entry name" value="YcaO-like_dom"/>
</dbReference>
<name>A9GV28_SORC5</name>
<dbReference type="OrthoDB" id="5380721at2"/>